<dbReference type="InterPro" id="IPR036291">
    <property type="entry name" value="NAD(P)-bd_dom_sf"/>
</dbReference>
<evidence type="ECO:0000313" key="5">
    <source>
        <dbReference type="Proteomes" id="UP001172681"/>
    </source>
</evidence>
<dbReference type="InterPro" id="IPR013154">
    <property type="entry name" value="ADH-like_N"/>
</dbReference>
<dbReference type="InterPro" id="IPR047122">
    <property type="entry name" value="Trans-enoyl_RdTase-like"/>
</dbReference>
<evidence type="ECO:0000259" key="3">
    <source>
        <dbReference type="SMART" id="SM00829"/>
    </source>
</evidence>
<reference evidence="4" key="1">
    <citation type="submission" date="2022-10" db="EMBL/GenBank/DDBJ databases">
        <title>Culturing micro-colonial fungi from biological soil crusts in the Mojave desert and describing Neophaeococcomyces mojavensis, and introducing the new genera and species Taxawa tesnikishii.</title>
        <authorList>
            <person name="Kurbessoian T."/>
            <person name="Stajich J.E."/>
        </authorList>
    </citation>
    <scope>NUCLEOTIDE SEQUENCE</scope>
    <source>
        <strain evidence="4">TK_35</strain>
    </source>
</reference>
<dbReference type="PANTHER" id="PTHR45348:SF5">
    <property type="entry name" value="OXIDOREDUCTASE, PUTATIVE (AFU_ORTHOLOGUE AFUA_8G01420)-RELATED"/>
    <property type="match status" value="1"/>
</dbReference>
<organism evidence="4 5">
    <name type="scientific">Knufia peltigerae</name>
    <dbReference type="NCBI Taxonomy" id="1002370"/>
    <lineage>
        <taxon>Eukaryota</taxon>
        <taxon>Fungi</taxon>
        <taxon>Dikarya</taxon>
        <taxon>Ascomycota</taxon>
        <taxon>Pezizomycotina</taxon>
        <taxon>Eurotiomycetes</taxon>
        <taxon>Chaetothyriomycetidae</taxon>
        <taxon>Chaetothyriales</taxon>
        <taxon>Trichomeriaceae</taxon>
        <taxon>Knufia</taxon>
    </lineage>
</organism>
<dbReference type="PANTHER" id="PTHR45348">
    <property type="entry name" value="HYPOTHETICAL OXIDOREDUCTASE (EUROFUNG)"/>
    <property type="match status" value="1"/>
</dbReference>
<accession>A0AA38Y3H2</accession>
<dbReference type="SMART" id="SM00829">
    <property type="entry name" value="PKS_ER"/>
    <property type="match status" value="1"/>
</dbReference>
<dbReference type="AlphaFoldDB" id="A0AA38Y3H2"/>
<keyword evidence="5" id="KW-1185">Reference proteome</keyword>
<comment type="caution">
    <text evidence="4">The sequence shown here is derived from an EMBL/GenBank/DDBJ whole genome shotgun (WGS) entry which is preliminary data.</text>
</comment>
<proteinExistence type="inferred from homology"/>
<dbReference type="SUPFAM" id="SSF51735">
    <property type="entry name" value="NAD(P)-binding Rossmann-fold domains"/>
    <property type="match status" value="1"/>
</dbReference>
<name>A0AA38Y3H2_9EURO</name>
<dbReference type="InterPro" id="IPR020843">
    <property type="entry name" value="ER"/>
</dbReference>
<dbReference type="Gene3D" id="3.40.50.720">
    <property type="entry name" value="NAD(P)-binding Rossmann-like Domain"/>
    <property type="match status" value="1"/>
</dbReference>
<keyword evidence="2" id="KW-0560">Oxidoreductase</keyword>
<dbReference type="InterPro" id="IPR011032">
    <property type="entry name" value="GroES-like_sf"/>
</dbReference>
<dbReference type="GO" id="GO:0016651">
    <property type="term" value="F:oxidoreductase activity, acting on NAD(P)H"/>
    <property type="evidence" value="ECO:0007669"/>
    <property type="project" value="InterPro"/>
</dbReference>
<evidence type="ECO:0000256" key="2">
    <source>
        <dbReference type="ARBA" id="ARBA00023002"/>
    </source>
</evidence>
<sequence>MKEALVSPDLSVTVRESAIPEPRLGEVLIKVVCSGCNPKDWKYPTYAGETVNSGDDIAGEVSKIGSDVYEFKVGDRVAAMHIMRTRGGSFAEYAIAPASTTFHLPGTVSFEEAATIPLAALTSSVALYHNLKLPYPWEQSKTRTPLLIYGGTSAIGTFAIKLAVRSNIHPLIIVAGRSGDTLSRLLQQSQGDAVIDYRDGPDAVTVGIQEALEAAKAGPAYHAFDAISDGSSFRTLSKVLDPKGHITVVLPEGDYRSIPSSMTTSLTYVGIVHTSAPDLSALKGIRLVAEGNGKDLGFIFSRLFGKGLAEGWFSGHAHEIVPGGLEGLSHALQSLKDGKARAVKYIIRPQDAVKH</sequence>
<dbReference type="CDD" id="cd08249">
    <property type="entry name" value="enoyl_reductase_like"/>
    <property type="match status" value="1"/>
</dbReference>
<dbReference type="Gene3D" id="3.90.180.10">
    <property type="entry name" value="Medium-chain alcohol dehydrogenases, catalytic domain"/>
    <property type="match status" value="1"/>
</dbReference>
<evidence type="ECO:0000313" key="4">
    <source>
        <dbReference type="EMBL" id="KAJ9633896.1"/>
    </source>
</evidence>
<evidence type="ECO:0000256" key="1">
    <source>
        <dbReference type="ARBA" id="ARBA00008072"/>
    </source>
</evidence>
<dbReference type="SUPFAM" id="SSF50129">
    <property type="entry name" value="GroES-like"/>
    <property type="match status" value="1"/>
</dbReference>
<dbReference type="Proteomes" id="UP001172681">
    <property type="component" value="Unassembled WGS sequence"/>
</dbReference>
<protein>
    <recommendedName>
        <fullName evidence="3">Enoyl reductase (ER) domain-containing protein</fullName>
    </recommendedName>
</protein>
<comment type="similarity">
    <text evidence="1">Belongs to the zinc-containing alcohol dehydrogenase family.</text>
</comment>
<dbReference type="EMBL" id="JAPDRN010000042">
    <property type="protein sequence ID" value="KAJ9633896.1"/>
    <property type="molecule type" value="Genomic_DNA"/>
</dbReference>
<gene>
    <name evidence="4" type="ORF">H2204_006682</name>
</gene>
<feature type="domain" description="Enoyl reductase (ER)" evidence="3">
    <location>
        <begin position="9"/>
        <end position="250"/>
    </location>
</feature>
<dbReference type="Pfam" id="PF08240">
    <property type="entry name" value="ADH_N"/>
    <property type="match status" value="1"/>
</dbReference>